<protein>
    <submittedName>
        <fullName evidence="1">Tetratricopeptide repeat protein</fullName>
    </submittedName>
</protein>
<organism evidence="1 2">
    <name type="scientific">Lysobacter koreensis</name>
    <dbReference type="NCBI Taxonomy" id="266122"/>
    <lineage>
        <taxon>Bacteria</taxon>
        <taxon>Pseudomonadati</taxon>
        <taxon>Pseudomonadota</taxon>
        <taxon>Gammaproteobacteria</taxon>
        <taxon>Lysobacterales</taxon>
        <taxon>Lysobacteraceae</taxon>
        <taxon>Lysobacter</taxon>
    </lineage>
</organism>
<reference evidence="2" key="1">
    <citation type="journal article" date="2019" name="Int. J. Syst. Evol. Microbiol.">
        <title>The Global Catalogue of Microorganisms (GCM) 10K type strain sequencing project: providing services to taxonomists for standard genome sequencing and annotation.</title>
        <authorList>
            <consortium name="The Broad Institute Genomics Platform"/>
            <consortium name="The Broad Institute Genome Sequencing Center for Infectious Disease"/>
            <person name="Wu L."/>
            <person name="Ma J."/>
        </authorList>
    </citation>
    <scope>NUCLEOTIDE SEQUENCE [LARGE SCALE GENOMIC DNA]</scope>
    <source>
        <strain evidence="2">CCUG 55491</strain>
    </source>
</reference>
<dbReference type="SMART" id="SM00028">
    <property type="entry name" value="TPR"/>
    <property type="match status" value="2"/>
</dbReference>
<dbReference type="Proteomes" id="UP001597090">
    <property type="component" value="Unassembled WGS sequence"/>
</dbReference>
<dbReference type="Gene3D" id="1.25.40.10">
    <property type="entry name" value="Tetratricopeptide repeat domain"/>
    <property type="match status" value="1"/>
</dbReference>
<dbReference type="InterPro" id="IPR011990">
    <property type="entry name" value="TPR-like_helical_dom_sf"/>
</dbReference>
<accession>A0ABW2YRG0</accession>
<dbReference type="InterPro" id="IPR019734">
    <property type="entry name" value="TPR_rpt"/>
</dbReference>
<dbReference type="EMBL" id="JBHTIH010000004">
    <property type="protein sequence ID" value="MFD0739843.1"/>
    <property type="molecule type" value="Genomic_DNA"/>
</dbReference>
<keyword evidence="2" id="KW-1185">Reference proteome</keyword>
<name>A0ABW2YRG0_9GAMM</name>
<proteinExistence type="predicted"/>
<evidence type="ECO:0000313" key="1">
    <source>
        <dbReference type="EMBL" id="MFD0739843.1"/>
    </source>
</evidence>
<evidence type="ECO:0000313" key="2">
    <source>
        <dbReference type="Proteomes" id="UP001597090"/>
    </source>
</evidence>
<dbReference type="RefSeq" id="WP_386812871.1">
    <property type="nucleotide sequence ID" value="NZ_JBHTIH010000004.1"/>
</dbReference>
<gene>
    <name evidence="1" type="ORF">ACFQZQ_11170</name>
</gene>
<dbReference type="SUPFAM" id="SSF48452">
    <property type="entry name" value="TPR-like"/>
    <property type="match status" value="1"/>
</dbReference>
<sequence length="655" mass="72080">MFKRLIESLTGKSIGSEAPAHEPAAPSVARAEQSELITAYDVHGREIQITRADWRDKMLLPQLQAKWNQPDELYGLIVNALNDDFVAEIGPASARLIATDPIVERSHVIRAIVLMKHGPLDEAERVLLDATTKVGETGTILTNLAKVYDARGDQAKTDATLWKAITLDPNQDNGLGWWLARERERSGDAGYIAALEKAAALPGSWRATLYLGRERLGAGDVPAALELFRKVLAQAAQNTDALLTVSGDLGNAGKIAELVDLTGPYYDAAVHGPQVGLNLLRAYLQLGRLDEGEALLDRLYALNMPPFKQHLDAMAGEFQDRRRQAARSRPVDESDLQIGQVPFELPIWMYGLRDPDWLFAPKPADARKVTFLMLGKVLSGVEHAEEQREDDLGRLSRAIPLYLAESIYEWTPAHAQSLVTVVMGGGPVVFGAQDAAGERETAAQLAAHTDVLVQGSIASADDAWTIDVGIWDTARLELIGRETVSTHHAGLEAAVLELEGKLLARLGGAQARPHDRLYTRPTLDQMQPYLNALAQSLMLGLVANAMIPKDAMWGERNMLEWPLRMALHWPDHEVPKAMYLSGISHAARYRSDVLGEFEERSFALLRDMTQTKSPVADLGPLLLHAFNRAEGLAAVRRETKDARRLSWIERVTATP</sequence>
<comment type="caution">
    <text evidence="1">The sequence shown here is derived from an EMBL/GenBank/DDBJ whole genome shotgun (WGS) entry which is preliminary data.</text>
</comment>